<accession>A0A7J8H156</accession>
<proteinExistence type="predicted"/>
<gene>
    <name evidence="1" type="ORF">HJG63_011378</name>
</gene>
<keyword evidence="2" id="KW-1185">Reference proteome</keyword>
<evidence type="ECO:0000313" key="2">
    <source>
        <dbReference type="Proteomes" id="UP000593571"/>
    </source>
</evidence>
<evidence type="ECO:0000313" key="1">
    <source>
        <dbReference type="EMBL" id="KAF6466054.1"/>
    </source>
</evidence>
<name>A0A7J8H156_ROUAE</name>
<dbReference type="EMBL" id="JACASE010000005">
    <property type="protein sequence ID" value="KAF6466054.1"/>
    <property type="molecule type" value="Genomic_DNA"/>
</dbReference>
<reference evidence="1 2" key="1">
    <citation type="journal article" date="2020" name="Nature">
        <title>Six reference-quality genomes reveal evolution of bat adaptations.</title>
        <authorList>
            <person name="Jebb D."/>
            <person name="Huang Z."/>
            <person name="Pippel M."/>
            <person name="Hughes G.M."/>
            <person name="Lavrichenko K."/>
            <person name="Devanna P."/>
            <person name="Winkler S."/>
            <person name="Jermiin L.S."/>
            <person name="Skirmuntt E.C."/>
            <person name="Katzourakis A."/>
            <person name="Burkitt-Gray L."/>
            <person name="Ray D.A."/>
            <person name="Sullivan K.A.M."/>
            <person name="Roscito J.G."/>
            <person name="Kirilenko B.M."/>
            <person name="Davalos L.M."/>
            <person name="Corthals A.P."/>
            <person name="Power M.L."/>
            <person name="Jones G."/>
            <person name="Ransome R.D."/>
            <person name="Dechmann D.K.N."/>
            <person name="Locatelli A.G."/>
            <person name="Puechmaille S.J."/>
            <person name="Fedrigo O."/>
            <person name="Jarvis E.D."/>
            <person name="Hiller M."/>
            <person name="Vernes S.C."/>
            <person name="Myers E.W."/>
            <person name="Teeling E.C."/>
        </authorList>
    </citation>
    <scope>NUCLEOTIDE SEQUENCE [LARGE SCALE GENOMIC DNA]</scope>
    <source>
        <strain evidence="1">MRouAeg1</strain>
        <tissue evidence="1">Muscle</tissue>
    </source>
</reference>
<dbReference type="AlphaFoldDB" id="A0A7J8H156"/>
<dbReference type="Proteomes" id="UP000593571">
    <property type="component" value="Unassembled WGS sequence"/>
</dbReference>
<organism evidence="1 2">
    <name type="scientific">Rousettus aegyptiacus</name>
    <name type="common">Egyptian fruit bat</name>
    <name type="synonym">Pteropus aegyptiacus</name>
    <dbReference type="NCBI Taxonomy" id="9407"/>
    <lineage>
        <taxon>Eukaryota</taxon>
        <taxon>Metazoa</taxon>
        <taxon>Chordata</taxon>
        <taxon>Craniata</taxon>
        <taxon>Vertebrata</taxon>
        <taxon>Euteleostomi</taxon>
        <taxon>Mammalia</taxon>
        <taxon>Eutheria</taxon>
        <taxon>Laurasiatheria</taxon>
        <taxon>Chiroptera</taxon>
        <taxon>Yinpterochiroptera</taxon>
        <taxon>Pteropodoidea</taxon>
        <taxon>Pteropodidae</taxon>
        <taxon>Rousettinae</taxon>
        <taxon>Rousettus</taxon>
    </lineage>
</organism>
<protein>
    <submittedName>
        <fullName evidence="1">Uncharacterized protein</fullName>
    </submittedName>
</protein>
<comment type="caution">
    <text evidence="1">The sequence shown here is derived from an EMBL/GenBank/DDBJ whole genome shotgun (WGS) entry which is preliminary data.</text>
</comment>
<sequence>MSILRTRAPGCLKEDLGQMAKRAHVGGFKDREVHLDKGLGSLAPCSAFPSPLRVGGKSGMVVTKLRKDPSPPPIFAALQAKGFGCWRLQEGGRTGYAAAHFTPRPDASQGQRGPPAVWIEPWVRKPNVHLRASHSLPGPVSRPATSPALVLLVPTACLPAPIRRLPWPLLCLPGTNTTPPGLSCPAAPWPTHR</sequence>